<dbReference type="InterPro" id="IPR000577">
    <property type="entry name" value="Carb_kinase_FGGY"/>
</dbReference>
<keyword evidence="2" id="KW-0119">Carbohydrate metabolism</keyword>
<accession>A0A4V2Z4E8</accession>
<comment type="similarity">
    <text evidence="1">Belongs to the FGGY kinase family.</text>
</comment>
<dbReference type="Pfam" id="PF02782">
    <property type="entry name" value="FGGY_C"/>
    <property type="match status" value="1"/>
</dbReference>
<organism evidence="7 8">
    <name type="scientific">Jiangella asiatica</name>
    <dbReference type="NCBI Taxonomy" id="2530372"/>
    <lineage>
        <taxon>Bacteria</taxon>
        <taxon>Bacillati</taxon>
        <taxon>Actinomycetota</taxon>
        <taxon>Actinomycetes</taxon>
        <taxon>Jiangellales</taxon>
        <taxon>Jiangellaceae</taxon>
        <taxon>Jiangella</taxon>
    </lineage>
</organism>
<dbReference type="GO" id="GO:0042732">
    <property type="term" value="P:D-xylose metabolic process"/>
    <property type="evidence" value="ECO:0007669"/>
    <property type="project" value="UniProtKB-KW"/>
</dbReference>
<dbReference type="EMBL" id="SMKZ01000001">
    <property type="protein sequence ID" value="TDE15868.1"/>
    <property type="molecule type" value="Genomic_DNA"/>
</dbReference>
<dbReference type="Gene3D" id="3.30.420.40">
    <property type="match status" value="2"/>
</dbReference>
<dbReference type="OrthoDB" id="9782710at2"/>
<dbReference type="FunCoup" id="A0A4V2Z4E8">
    <property type="interactions" value="5"/>
</dbReference>
<dbReference type="GO" id="GO:0016301">
    <property type="term" value="F:kinase activity"/>
    <property type="evidence" value="ECO:0007669"/>
    <property type="project" value="UniProtKB-KW"/>
</dbReference>
<sequence length="488" mass="50083">MGVLLGIDIGTTATKAVALDPVRGVAGSWSRPAVIDSPAPGYAQADPEHWWDNVCAMTRELGELPVDGVAVTGMVPTVIPVDDDGRALTPSIQQNDVRAHEEIAELAERSASLDVLAVTGAPVSAQSVGPKLRWLARHAPAALEAARWVVGSYDFVAARLTGRVTTETNWALESGLWELASGAWSELMVTAAGVDRDLLPTVLASGALIGTVTASAAAATGLRAGTPVFTGGADHVLSALAAGITEPGQVLVKIGGAGDILAVSGEPIVDERLFLDLHPAPGRYVPNGCMAASGSAIRWFAEQLAAGTALPDLDAAAAAVPAGADGVVFLPYLLGEKTPVNDPSARGAFVGLYLGAGRGVLYRAVLEGIAYGFRQHVDVLAQRGLPAGSVRVSDGGARSRVFAGIVSDVLGLPVERLGPHQSSALGAAYVAGMGTGAFTDWADVERLVDVVDRIDPEPAHEAAYAVGFGVYSALYPALRGIRPPGGRL</sequence>
<evidence type="ECO:0000259" key="5">
    <source>
        <dbReference type="Pfam" id="PF00370"/>
    </source>
</evidence>
<dbReference type="InParanoid" id="A0A4V2Z4E8"/>
<feature type="domain" description="Carbohydrate kinase FGGY N-terminal" evidence="5">
    <location>
        <begin position="4"/>
        <end position="240"/>
    </location>
</feature>
<dbReference type="Pfam" id="PF00370">
    <property type="entry name" value="FGGY_N"/>
    <property type="match status" value="1"/>
</dbReference>
<keyword evidence="8" id="KW-1185">Reference proteome</keyword>
<dbReference type="InterPro" id="IPR043129">
    <property type="entry name" value="ATPase_NBD"/>
</dbReference>
<name>A0A4V2Z4E8_9ACTN</name>
<dbReference type="AlphaFoldDB" id="A0A4V2Z4E8"/>
<reference evidence="7 8" key="1">
    <citation type="submission" date="2019-03" db="EMBL/GenBank/DDBJ databases">
        <title>Draft genome sequences of novel Actinobacteria.</title>
        <authorList>
            <person name="Sahin N."/>
            <person name="Ay H."/>
            <person name="Saygin H."/>
        </authorList>
    </citation>
    <scope>NUCLEOTIDE SEQUENCE [LARGE SCALE GENOMIC DNA]</scope>
    <source>
        <strain evidence="7 8">5K138</strain>
    </source>
</reference>
<dbReference type="SUPFAM" id="SSF53067">
    <property type="entry name" value="Actin-like ATPase domain"/>
    <property type="match status" value="2"/>
</dbReference>
<evidence type="ECO:0000256" key="4">
    <source>
        <dbReference type="ARBA" id="ARBA00022777"/>
    </source>
</evidence>
<dbReference type="PANTHER" id="PTHR43095:SF5">
    <property type="entry name" value="XYLULOSE KINASE"/>
    <property type="match status" value="1"/>
</dbReference>
<dbReference type="PANTHER" id="PTHR43095">
    <property type="entry name" value="SUGAR KINASE"/>
    <property type="match status" value="1"/>
</dbReference>
<dbReference type="InterPro" id="IPR050406">
    <property type="entry name" value="FGGY_Carb_Kinase"/>
</dbReference>
<evidence type="ECO:0000256" key="3">
    <source>
        <dbReference type="ARBA" id="ARBA00022679"/>
    </source>
</evidence>
<evidence type="ECO:0000313" key="7">
    <source>
        <dbReference type="EMBL" id="TDE15868.1"/>
    </source>
</evidence>
<dbReference type="CDD" id="cd07804">
    <property type="entry name" value="ASKHA_NBD_FGGY_RrXK-like"/>
    <property type="match status" value="1"/>
</dbReference>
<evidence type="ECO:0000313" key="8">
    <source>
        <dbReference type="Proteomes" id="UP000294739"/>
    </source>
</evidence>
<dbReference type="InterPro" id="IPR018485">
    <property type="entry name" value="FGGY_C"/>
</dbReference>
<keyword evidence="2" id="KW-0859">Xylose metabolism</keyword>
<feature type="domain" description="Carbohydrate kinase FGGY C-terminal" evidence="6">
    <location>
        <begin position="270"/>
        <end position="433"/>
    </location>
</feature>
<evidence type="ECO:0000256" key="2">
    <source>
        <dbReference type="ARBA" id="ARBA00022629"/>
    </source>
</evidence>
<keyword evidence="4 7" id="KW-0418">Kinase</keyword>
<comment type="caution">
    <text evidence="7">The sequence shown here is derived from an EMBL/GenBank/DDBJ whole genome shotgun (WGS) entry which is preliminary data.</text>
</comment>
<evidence type="ECO:0000259" key="6">
    <source>
        <dbReference type="Pfam" id="PF02782"/>
    </source>
</evidence>
<dbReference type="PIRSF" id="PIRSF000538">
    <property type="entry name" value="GlpK"/>
    <property type="match status" value="1"/>
</dbReference>
<gene>
    <name evidence="7" type="ORF">E1269_00800</name>
</gene>
<dbReference type="InterPro" id="IPR018484">
    <property type="entry name" value="FGGY_N"/>
</dbReference>
<keyword evidence="3" id="KW-0808">Transferase</keyword>
<dbReference type="RefSeq" id="WP_131889995.1">
    <property type="nucleotide sequence ID" value="NZ_SMKZ01000001.1"/>
</dbReference>
<dbReference type="Proteomes" id="UP000294739">
    <property type="component" value="Unassembled WGS sequence"/>
</dbReference>
<protein>
    <submittedName>
        <fullName evidence="7">Carbohydrate kinase</fullName>
    </submittedName>
</protein>
<proteinExistence type="inferred from homology"/>
<evidence type="ECO:0000256" key="1">
    <source>
        <dbReference type="ARBA" id="ARBA00009156"/>
    </source>
</evidence>